<comment type="similarity">
    <text evidence="4">Belongs to the fabD family.</text>
</comment>
<dbReference type="EMBL" id="FNDZ01000004">
    <property type="protein sequence ID" value="SDI82891.1"/>
    <property type="molecule type" value="Genomic_DNA"/>
</dbReference>
<keyword evidence="2 4" id="KW-0012">Acyltransferase</keyword>
<accession>A0A1G8NRJ7</accession>
<dbReference type="PANTHER" id="PTHR42681:SF1">
    <property type="entry name" value="MALONYL-COA-ACYL CARRIER PROTEIN TRANSACYLASE, MITOCHONDRIAL"/>
    <property type="match status" value="1"/>
</dbReference>
<feature type="domain" description="Malonyl-CoA:ACP transacylase (MAT)" evidence="6">
    <location>
        <begin position="6"/>
        <end position="296"/>
    </location>
</feature>
<dbReference type="GO" id="GO:0006633">
    <property type="term" value="P:fatty acid biosynthetic process"/>
    <property type="evidence" value="ECO:0007669"/>
    <property type="project" value="TreeGrafter"/>
</dbReference>
<sequence length="306" mass="34210">MAIRFYFPGQGAQYENMGMDFYESFDSYKKLQEEVALVADLPLLEILKDPDALSETENAQLAIFSMSFGIAKLLSEEGIFADEVMGISLGEYAALAYSGAVRQLDTVKMLKKRSYFMSLAAKEKEGFLAAVSFLEESLVEEAVSTTENVYVSNYNAPNQLVVGGDAQKKEEILSKLKEKGAKKVTFLSVSGAFHTKYMEKAALYYGEYLKNIKFFPPEIPVYANVKGNLYERGDDFRKLLSDHVDHPVRLSSILSSMEKKEEDLHVVLGPGKAMASILKQNKVPGEVVLVSSVEQFKEAVRRVKER</sequence>
<keyword evidence="1 4" id="KW-0808">Transferase</keyword>
<feature type="active site" evidence="5">
    <location>
        <position position="194"/>
    </location>
</feature>
<comment type="catalytic activity">
    <reaction evidence="3 4">
        <text>holo-[ACP] + malonyl-CoA = malonyl-[ACP] + CoA</text>
        <dbReference type="Rhea" id="RHEA:41792"/>
        <dbReference type="Rhea" id="RHEA-COMP:9623"/>
        <dbReference type="Rhea" id="RHEA-COMP:9685"/>
        <dbReference type="ChEBI" id="CHEBI:57287"/>
        <dbReference type="ChEBI" id="CHEBI:57384"/>
        <dbReference type="ChEBI" id="CHEBI:64479"/>
        <dbReference type="ChEBI" id="CHEBI:78449"/>
        <dbReference type="EC" id="2.3.1.39"/>
    </reaction>
</comment>
<organism evidence="7 8">
    <name type="scientific">Proteiniclasticum ruminis</name>
    <dbReference type="NCBI Taxonomy" id="398199"/>
    <lineage>
        <taxon>Bacteria</taxon>
        <taxon>Bacillati</taxon>
        <taxon>Bacillota</taxon>
        <taxon>Clostridia</taxon>
        <taxon>Eubacteriales</taxon>
        <taxon>Clostridiaceae</taxon>
        <taxon>Proteiniclasticum</taxon>
    </lineage>
</organism>
<dbReference type="Proteomes" id="UP000183255">
    <property type="component" value="Unassembled WGS sequence"/>
</dbReference>
<dbReference type="Pfam" id="PF00698">
    <property type="entry name" value="Acyl_transf_1"/>
    <property type="match status" value="1"/>
</dbReference>
<reference evidence="7 8" key="1">
    <citation type="submission" date="2016-10" db="EMBL/GenBank/DDBJ databases">
        <authorList>
            <person name="de Groot N.N."/>
        </authorList>
    </citation>
    <scope>NUCLEOTIDE SEQUENCE [LARGE SCALE GENOMIC DNA]</scope>
    <source>
        <strain evidence="7 8">CGMCC 1.5058</strain>
    </source>
</reference>
<dbReference type="RefSeq" id="WP_031575667.1">
    <property type="nucleotide sequence ID" value="NZ_FNDZ01000004.1"/>
</dbReference>
<dbReference type="SUPFAM" id="SSF52151">
    <property type="entry name" value="FabD/lysophospholipase-like"/>
    <property type="match status" value="1"/>
</dbReference>
<dbReference type="InterPro" id="IPR001227">
    <property type="entry name" value="Ac_transferase_dom_sf"/>
</dbReference>
<evidence type="ECO:0000256" key="2">
    <source>
        <dbReference type="ARBA" id="ARBA00023315"/>
    </source>
</evidence>
<dbReference type="PIRSF" id="PIRSF000446">
    <property type="entry name" value="Mct"/>
    <property type="match status" value="1"/>
</dbReference>
<dbReference type="InterPro" id="IPR050858">
    <property type="entry name" value="Mal-CoA-ACP_Trans/PKS_FabD"/>
</dbReference>
<evidence type="ECO:0000313" key="7">
    <source>
        <dbReference type="EMBL" id="SDI82891.1"/>
    </source>
</evidence>
<evidence type="ECO:0000256" key="5">
    <source>
        <dbReference type="PIRSR" id="PIRSR000446-1"/>
    </source>
</evidence>
<dbReference type="InterPro" id="IPR016036">
    <property type="entry name" value="Malonyl_transacylase_ACP-bd"/>
</dbReference>
<dbReference type="AlphaFoldDB" id="A0A1G8NRJ7"/>
<dbReference type="GO" id="GO:0004314">
    <property type="term" value="F:[acyl-carrier-protein] S-malonyltransferase activity"/>
    <property type="evidence" value="ECO:0007669"/>
    <property type="project" value="UniProtKB-EC"/>
</dbReference>
<evidence type="ECO:0000256" key="1">
    <source>
        <dbReference type="ARBA" id="ARBA00022679"/>
    </source>
</evidence>
<evidence type="ECO:0000259" key="6">
    <source>
        <dbReference type="SMART" id="SM00827"/>
    </source>
</evidence>
<evidence type="ECO:0000313" key="8">
    <source>
        <dbReference type="Proteomes" id="UP000183255"/>
    </source>
</evidence>
<proteinExistence type="inferred from homology"/>
<dbReference type="Gene3D" id="3.40.366.10">
    <property type="entry name" value="Malonyl-Coenzyme A Acyl Carrier Protein, domain 2"/>
    <property type="match status" value="1"/>
</dbReference>
<dbReference type="SMART" id="SM00827">
    <property type="entry name" value="PKS_AT"/>
    <property type="match status" value="1"/>
</dbReference>
<dbReference type="InterPro" id="IPR016035">
    <property type="entry name" value="Acyl_Trfase/lysoPLipase"/>
</dbReference>
<feature type="active site" evidence="5">
    <location>
        <position position="88"/>
    </location>
</feature>
<evidence type="ECO:0000256" key="3">
    <source>
        <dbReference type="ARBA" id="ARBA00048462"/>
    </source>
</evidence>
<dbReference type="SUPFAM" id="SSF55048">
    <property type="entry name" value="Probable ACP-binding domain of malonyl-CoA ACP transacylase"/>
    <property type="match status" value="1"/>
</dbReference>
<name>A0A1G8NRJ7_9CLOT</name>
<gene>
    <name evidence="7" type="ORF">SAMN05421804_104285</name>
</gene>
<dbReference type="EC" id="2.3.1.39" evidence="4"/>
<protein>
    <recommendedName>
        <fullName evidence="4">Malonyl CoA-acyl carrier protein transacylase</fullName>
        <ecNumber evidence="4">2.3.1.39</ecNumber>
    </recommendedName>
</protein>
<dbReference type="PANTHER" id="PTHR42681">
    <property type="entry name" value="MALONYL-COA-ACYL CARRIER PROTEIN TRANSACYLASE, MITOCHONDRIAL"/>
    <property type="match status" value="1"/>
</dbReference>
<dbReference type="InterPro" id="IPR024925">
    <property type="entry name" value="Malonyl_CoA-ACP_transAc"/>
</dbReference>
<dbReference type="InterPro" id="IPR014043">
    <property type="entry name" value="Acyl_transferase_dom"/>
</dbReference>
<dbReference type="Gene3D" id="3.30.70.250">
    <property type="entry name" value="Malonyl-CoA ACP transacylase, ACP-binding"/>
    <property type="match status" value="1"/>
</dbReference>
<dbReference type="GO" id="GO:0005829">
    <property type="term" value="C:cytosol"/>
    <property type="evidence" value="ECO:0007669"/>
    <property type="project" value="TreeGrafter"/>
</dbReference>
<evidence type="ECO:0000256" key="4">
    <source>
        <dbReference type="PIRNR" id="PIRNR000446"/>
    </source>
</evidence>